<keyword evidence="1" id="KW-1133">Transmembrane helix</keyword>
<evidence type="ECO:0008006" key="3">
    <source>
        <dbReference type="Google" id="ProtNLM"/>
    </source>
</evidence>
<reference evidence="2" key="1">
    <citation type="submission" date="2009-10" db="EMBL/GenBank/DDBJ databases">
        <title>Diversity of trophic interactions inside an arsenic-rich microbial ecosystem.</title>
        <authorList>
            <person name="Bertin P.N."/>
            <person name="Heinrich-Salmeron A."/>
            <person name="Pelletier E."/>
            <person name="Goulhen-Chollet F."/>
            <person name="Arsene-Ploetze F."/>
            <person name="Gallien S."/>
            <person name="Calteau A."/>
            <person name="Vallenet D."/>
            <person name="Casiot C."/>
            <person name="Chane-Woon-Ming B."/>
            <person name="Giloteaux L."/>
            <person name="Barakat M."/>
            <person name="Bonnefoy V."/>
            <person name="Bruneel O."/>
            <person name="Chandler M."/>
            <person name="Cleiss J."/>
            <person name="Duran R."/>
            <person name="Elbaz-Poulichet F."/>
            <person name="Fonknechten N."/>
            <person name="Lauga B."/>
            <person name="Mornico D."/>
            <person name="Ortet P."/>
            <person name="Schaeffer C."/>
            <person name="Siguier P."/>
            <person name="Alexander Thil Smith A."/>
            <person name="Van Dorsselaer A."/>
            <person name="Weissenbach J."/>
            <person name="Medigue C."/>
            <person name="Le Paslier D."/>
        </authorList>
    </citation>
    <scope>NUCLEOTIDE SEQUENCE</scope>
</reference>
<dbReference type="EMBL" id="CABN01000149">
    <property type="protein sequence ID" value="CBI00571.1"/>
    <property type="molecule type" value="Genomic_DNA"/>
</dbReference>
<comment type="caution">
    <text evidence="2">The sequence shown here is derived from an EMBL/GenBank/DDBJ whole genome shotgun (WGS) entry which is preliminary data.</text>
</comment>
<keyword evidence="1" id="KW-0812">Transmembrane</keyword>
<organism evidence="2">
    <name type="scientific">mine drainage metagenome</name>
    <dbReference type="NCBI Taxonomy" id="410659"/>
    <lineage>
        <taxon>unclassified sequences</taxon>
        <taxon>metagenomes</taxon>
        <taxon>ecological metagenomes</taxon>
    </lineage>
</organism>
<accession>E6Q062</accession>
<name>E6Q062_9ZZZZ</name>
<evidence type="ECO:0000313" key="2">
    <source>
        <dbReference type="EMBL" id="CBI00571.1"/>
    </source>
</evidence>
<protein>
    <recommendedName>
        <fullName evidence="3">DUF3185 domain-containing protein</fullName>
    </recommendedName>
</protein>
<feature type="transmembrane region" description="Helical" evidence="1">
    <location>
        <begin position="43"/>
        <end position="65"/>
    </location>
</feature>
<dbReference type="AlphaFoldDB" id="E6Q062"/>
<proteinExistence type="predicted"/>
<sequence length="71" mass="7478">MKIAGILLIIVGIAALVYGGFSYTSQKKAVDIGPIQVNKTENHTFPVPPLLGIVAIAGGAYLLYFGMKSAR</sequence>
<evidence type="ECO:0000256" key="1">
    <source>
        <dbReference type="SAM" id="Phobius"/>
    </source>
</evidence>
<gene>
    <name evidence="2" type="ORF">CARN3_0114</name>
</gene>
<keyword evidence="1" id="KW-0472">Membrane</keyword>